<feature type="transmembrane region" description="Helical" evidence="2">
    <location>
        <begin position="170"/>
        <end position="198"/>
    </location>
</feature>
<dbReference type="AlphaFoldDB" id="A0A7W6DMD6"/>
<dbReference type="EMBL" id="JACIEJ010000003">
    <property type="protein sequence ID" value="MBB3985209.1"/>
    <property type="molecule type" value="Genomic_DNA"/>
</dbReference>
<keyword evidence="2" id="KW-0472">Membrane</keyword>
<dbReference type="Pfam" id="PF09955">
    <property type="entry name" value="DUF2189"/>
    <property type="match status" value="1"/>
</dbReference>
<protein>
    <submittedName>
        <fullName evidence="3">Putative membrane protein</fullName>
    </submittedName>
</protein>
<dbReference type="InterPro" id="IPR018692">
    <property type="entry name" value="DUF2189"/>
</dbReference>
<dbReference type="RefSeq" id="WP_425502964.1">
    <property type="nucleotide sequence ID" value="NZ_BAABBZ010000059.1"/>
</dbReference>
<feature type="transmembrane region" description="Helical" evidence="2">
    <location>
        <begin position="223"/>
        <end position="251"/>
    </location>
</feature>
<reference evidence="3 4" key="1">
    <citation type="submission" date="2020-08" db="EMBL/GenBank/DDBJ databases">
        <title>Genomic Encyclopedia of Type Strains, Phase IV (KMG-IV): sequencing the most valuable type-strain genomes for metagenomic binning, comparative biology and taxonomic classification.</title>
        <authorList>
            <person name="Goeker M."/>
        </authorList>
    </citation>
    <scope>NUCLEOTIDE SEQUENCE [LARGE SCALE GENOMIC DNA]</scope>
    <source>
        <strain evidence="3 4">DSM 102235</strain>
    </source>
</reference>
<dbReference type="Proteomes" id="UP000541426">
    <property type="component" value="Unassembled WGS sequence"/>
</dbReference>
<keyword evidence="2" id="KW-0812">Transmembrane</keyword>
<keyword evidence="4" id="KW-1185">Reference proteome</keyword>
<feature type="region of interest" description="Disordered" evidence="1">
    <location>
        <begin position="1"/>
        <end position="22"/>
    </location>
</feature>
<gene>
    <name evidence="3" type="ORF">GGQ68_001538</name>
</gene>
<feature type="transmembrane region" description="Helical" evidence="2">
    <location>
        <begin position="43"/>
        <end position="66"/>
    </location>
</feature>
<comment type="caution">
    <text evidence="3">The sequence shown here is derived from an EMBL/GenBank/DDBJ whole genome shotgun (WGS) entry which is preliminary data.</text>
</comment>
<organism evidence="3 4">
    <name type="scientific">Sagittula marina</name>
    <dbReference type="NCBI Taxonomy" id="943940"/>
    <lineage>
        <taxon>Bacteria</taxon>
        <taxon>Pseudomonadati</taxon>
        <taxon>Pseudomonadota</taxon>
        <taxon>Alphaproteobacteria</taxon>
        <taxon>Rhodobacterales</taxon>
        <taxon>Roseobacteraceae</taxon>
        <taxon>Sagittula</taxon>
    </lineage>
</organism>
<evidence type="ECO:0000256" key="1">
    <source>
        <dbReference type="SAM" id="MobiDB-lite"/>
    </source>
</evidence>
<feature type="transmembrane region" description="Helical" evidence="2">
    <location>
        <begin position="125"/>
        <end position="150"/>
    </location>
</feature>
<sequence length="280" mass="31094">MPEMRQAEPIDSTPPLGPSDLGPVTVAMFREALRRALRDMRRAPGFALVFGLPWVMGGWFMIWLTWVTGQSYWLVFAAIGFPLIAPFAAVGFYDVSRRLEEGRPLDWKQIFSVIGRQSKRQLPSICAVILVVFLFWFFIAHMIFALFLGLSTMTNVSSSFDVFLTPNGLAMLAVGTTVGAGFAVLLYMITVLALPMLLDREIDFVTAMIHSFQYVQREPLRMFAWAAFIGATTFLAMVPGFLGLLIVLPLLGHATWHLYDMLAYGTGRGVASPEAPASSR</sequence>
<proteinExistence type="predicted"/>
<name>A0A7W6DMD6_9RHOB</name>
<evidence type="ECO:0000313" key="3">
    <source>
        <dbReference type="EMBL" id="MBB3985209.1"/>
    </source>
</evidence>
<evidence type="ECO:0000313" key="4">
    <source>
        <dbReference type="Proteomes" id="UP000541426"/>
    </source>
</evidence>
<evidence type="ECO:0000256" key="2">
    <source>
        <dbReference type="SAM" id="Phobius"/>
    </source>
</evidence>
<keyword evidence="2" id="KW-1133">Transmembrane helix</keyword>
<accession>A0A7W6DMD6</accession>
<feature type="transmembrane region" description="Helical" evidence="2">
    <location>
        <begin position="72"/>
        <end position="93"/>
    </location>
</feature>